<evidence type="ECO:0000256" key="2">
    <source>
        <dbReference type="ARBA" id="ARBA00005573"/>
    </source>
</evidence>
<name>A0ABN8VFM2_SACEU</name>
<evidence type="ECO:0000256" key="9">
    <source>
        <dbReference type="RuleBase" id="RU365073"/>
    </source>
</evidence>
<reference evidence="10" key="1">
    <citation type="submission" date="2022-08" db="EMBL/GenBank/DDBJ databases">
        <authorList>
            <person name="Byrne P K."/>
        </authorList>
    </citation>
    <scope>NUCLEOTIDE SEQUENCE</scope>
    <source>
        <strain evidence="10">UCD650</strain>
    </source>
</reference>
<dbReference type="PANTHER" id="PTHR13373:SF21">
    <property type="entry name" value="NUCLEAR PORE COMPLEX PROTEIN NUP85"/>
    <property type="match status" value="1"/>
</dbReference>
<comment type="subunit">
    <text evidence="9">Component of the nuclear pore complex (NPC).</text>
</comment>
<keyword evidence="9" id="KW-0472">Membrane</keyword>
<keyword evidence="5 9" id="KW-0653">Protein transport</keyword>
<keyword evidence="3 9" id="KW-0813">Transport</keyword>
<evidence type="ECO:0000256" key="3">
    <source>
        <dbReference type="ARBA" id="ARBA00022448"/>
    </source>
</evidence>
<organism evidence="10 11">
    <name type="scientific">Saccharomyces eubayanus</name>
    <name type="common">Yeast</name>
    <dbReference type="NCBI Taxonomy" id="1080349"/>
    <lineage>
        <taxon>Eukaryota</taxon>
        <taxon>Fungi</taxon>
        <taxon>Dikarya</taxon>
        <taxon>Ascomycota</taxon>
        <taxon>Saccharomycotina</taxon>
        <taxon>Saccharomycetes</taxon>
        <taxon>Saccharomycetales</taxon>
        <taxon>Saccharomycetaceae</taxon>
        <taxon>Saccharomyces</taxon>
    </lineage>
</organism>
<dbReference type="Pfam" id="PF07575">
    <property type="entry name" value="Nucleopor_Nup85"/>
    <property type="match status" value="1"/>
</dbReference>
<evidence type="ECO:0000256" key="6">
    <source>
        <dbReference type="ARBA" id="ARBA00023010"/>
    </source>
</evidence>
<dbReference type="EMBL" id="OX291500">
    <property type="protein sequence ID" value="CAI1516906.1"/>
    <property type="molecule type" value="Genomic_DNA"/>
</dbReference>
<keyword evidence="7 9" id="KW-0906">Nuclear pore complex</keyword>
<sequence>MRRHSTYMLKLRQKRTIGVQLGNMTVEDSDHLLMDVNQIDFLDDETAQTGDCMADDYDEQFYERDPASGAIVVPMTLNEQPIEKHGEKLPLKFRLGPVSSQNMGFITAEGKYKLYPVKIPRVDTTKEFTTYVSSLFEIYRDLGDDRVFNVPTIGVVNSNFAKEHNATVNLAMEAILNELEVFINSTKDLNGRLNRFYELEESLTILNCLRTIYFTLDGQDVEENRPKFIESLLNWINRSDGEPDEEYIEQVFSFNGSTPGKKVFEIQYFWKLINQLVLRGLLPQAIGCIERSDLLSYLEGTCAVSFDAIGDSIELLKQYPRDSSSAFREWKNLVLKLGQAFGSSATNISGELRDYIEDFLLVIGGNQRKILQYSRTWYESFCGFLLYYIPSLELSTEYLEISLESNAVDVTNNWEQSCVDIISGKIHSILPVMESLDSCTAAFTAMICEAKGLIENVFENDESMGEYNYEDNEMLEDLFSYKNGMASYMLNSFAFELCSLGDKELWPIAIGLIALSLTGTRSAKKMVIAELLPHYPFVTNDDIEWMLSICVEWRLPEIAKEIYTTLGNQMLSAHNIVESIANFSKAGKFELVKSYSWLLFEASCMEGRKLDDPVLNAIVSNNATAGEDFLIPEDILNCVVTSAMRQTLAPYAILSQFYEESDSGRWDQALYLLLLLIEFPFLPKHYLILLVAKFLYPIFLLDDKKPIDEESAAKIIEVIEAKWDETDEKTLNLYETIIETEKSLPNSTLELLKSVRKKLNFKLCQTFM</sequence>
<evidence type="ECO:0000256" key="5">
    <source>
        <dbReference type="ARBA" id="ARBA00022927"/>
    </source>
</evidence>
<keyword evidence="6 9" id="KW-0811">Translocation</keyword>
<evidence type="ECO:0000256" key="1">
    <source>
        <dbReference type="ARBA" id="ARBA00004567"/>
    </source>
</evidence>
<keyword evidence="4 9" id="KW-0509">mRNA transport</keyword>
<accession>A0ABN8VFM2</accession>
<evidence type="ECO:0000313" key="10">
    <source>
        <dbReference type="EMBL" id="CAI1516906.1"/>
    </source>
</evidence>
<keyword evidence="11" id="KW-1185">Reference proteome</keyword>
<gene>
    <name evidence="10" type="primary">U6500J02330</name>
    <name evidence="10" type="ORF">SEUBUCD650_0J02330</name>
</gene>
<evidence type="ECO:0000256" key="7">
    <source>
        <dbReference type="ARBA" id="ARBA00023132"/>
    </source>
</evidence>
<protein>
    <recommendedName>
        <fullName evidence="9">Nuclear pore complex protein Nup85</fullName>
    </recommendedName>
</protein>
<dbReference type="InterPro" id="IPR011502">
    <property type="entry name" value="Nucleoporin_Nup85"/>
</dbReference>
<dbReference type="Proteomes" id="UP001152964">
    <property type="component" value="Chromosome 10"/>
</dbReference>
<dbReference type="PANTHER" id="PTHR13373">
    <property type="entry name" value="FROUNT PROTEIN-RELATED"/>
    <property type="match status" value="1"/>
</dbReference>
<dbReference type="Gene3D" id="2.20.25.500">
    <property type="match status" value="1"/>
</dbReference>
<comment type="function">
    <text evidence="9">Functions as a component of the nuclear pore complex (NPC).</text>
</comment>
<comment type="similarity">
    <text evidence="2 9">Belongs to the nucleoporin Nup85 family.</text>
</comment>
<evidence type="ECO:0000313" key="11">
    <source>
        <dbReference type="Proteomes" id="UP001152964"/>
    </source>
</evidence>
<evidence type="ECO:0000256" key="8">
    <source>
        <dbReference type="ARBA" id="ARBA00023242"/>
    </source>
</evidence>
<keyword evidence="8 9" id="KW-0539">Nucleus</keyword>
<proteinExistence type="inferred from homology"/>
<comment type="subcellular location">
    <subcellularLocation>
        <location evidence="1 9">Nucleus</location>
        <location evidence="1 9">Nuclear pore complex</location>
    </subcellularLocation>
</comment>
<evidence type="ECO:0000256" key="4">
    <source>
        <dbReference type="ARBA" id="ARBA00022816"/>
    </source>
</evidence>